<dbReference type="GO" id="GO:0033320">
    <property type="term" value="P:UDP-D-xylose biosynthetic process"/>
    <property type="evidence" value="ECO:0007669"/>
    <property type="project" value="UniProtKB-UniPathway"/>
</dbReference>
<dbReference type="GO" id="GO:0042732">
    <property type="term" value="P:D-xylose metabolic process"/>
    <property type="evidence" value="ECO:0007669"/>
    <property type="project" value="InterPro"/>
</dbReference>
<protein>
    <submittedName>
        <fullName evidence="6">dTDP-glucose 4,6-dehydratase</fullName>
        <ecNumber evidence="6">4.2.1.46</ecNumber>
    </submittedName>
</protein>
<evidence type="ECO:0000259" key="5">
    <source>
        <dbReference type="Pfam" id="PF01370"/>
    </source>
</evidence>
<evidence type="ECO:0000256" key="3">
    <source>
        <dbReference type="ARBA" id="ARBA00023027"/>
    </source>
</evidence>
<dbReference type="EC" id="4.2.1.46" evidence="6"/>
<accession>A0A1J5QCE3</accession>
<evidence type="ECO:0000256" key="4">
    <source>
        <dbReference type="ARBA" id="ARBA00023239"/>
    </source>
</evidence>
<dbReference type="InterPro" id="IPR036291">
    <property type="entry name" value="NAD(P)-bd_dom_sf"/>
</dbReference>
<evidence type="ECO:0000313" key="6">
    <source>
        <dbReference type="EMBL" id="OIQ81310.1"/>
    </source>
</evidence>
<dbReference type="GO" id="GO:0008460">
    <property type="term" value="F:dTDP-glucose 4,6-dehydratase activity"/>
    <property type="evidence" value="ECO:0007669"/>
    <property type="project" value="UniProtKB-EC"/>
</dbReference>
<keyword evidence="4 6" id="KW-0456">Lyase</keyword>
<dbReference type="PANTHER" id="PTHR43078">
    <property type="entry name" value="UDP-GLUCURONIC ACID DECARBOXYLASE-RELATED"/>
    <property type="match status" value="1"/>
</dbReference>
<dbReference type="SUPFAM" id="SSF51735">
    <property type="entry name" value="NAD(P)-binding Rossmann-fold domains"/>
    <property type="match status" value="1"/>
</dbReference>
<evidence type="ECO:0000256" key="1">
    <source>
        <dbReference type="ARBA" id="ARBA00001911"/>
    </source>
</evidence>
<feature type="domain" description="NAD-dependent epimerase/dehydratase" evidence="5">
    <location>
        <begin position="3"/>
        <end position="244"/>
    </location>
</feature>
<dbReference type="GO" id="GO:0005737">
    <property type="term" value="C:cytoplasm"/>
    <property type="evidence" value="ECO:0007669"/>
    <property type="project" value="TreeGrafter"/>
</dbReference>
<dbReference type="GO" id="GO:0048040">
    <property type="term" value="F:UDP-glucuronate decarboxylase activity"/>
    <property type="evidence" value="ECO:0007669"/>
    <property type="project" value="TreeGrafter"/>
</dbReference>
<gene>
    <name evidence="6" type="primary">strE_4</name>
    <name evidence="6" type="ORF">GALL_369260</name>
</gene>
<dbReference type="Pfam" id="PF01370">
    <property type="entry name" value="Epimerase"/>
    <property type="match status" value="1"/>
</dbReference>
<comment type="caution">
    <text evidence="6">The sequence shown here is derived from an EMBL/GenBank/DDBJ whole genome shotgun (WGS) entry which is preliminary data.</text>
</comment>
<dbReference type="AlphaFoldDB" id="A0A1J5QCE3"/>
<dbReference type="UniPathway" id="UPA00796">
    <property type="reaction ID" value="UER00771"/>
</dbReference>
<keyword evidence="3" id="KW-0520">NAD</keyword>
<dbReference type="InterPro" id="IPR044516">
    <property type="entry name" value="UXS-like"/>
</dbReference>
<dbReference type="PANTHER" id="PTHR43078:SF6">
    <property type="entry name" value="UDP-GLUCURONIC ACID DECARBOXYLASE 1"/>
    <property type="match status" value="1"/>
</dbReference>
<organism evidence="6">
    <name type="scientific">mine drainage metagenome</name>
    <dbReference type="NCBI Taxonomy" id="410659"/>
    <lineage>
        <taxon>unclassified sequences</taxon>
        <taxon>metagenomes</taxon>
        <taxon>ecological metagenomes</taxon>
    </lineage>
</organism>
<comment type="cofactor">
    <cofactor evidence="1">
        <name>NAD(+)</name>
        <dbReference type="ChEBI" id="CHEBI:57540"/>
    </cofactor>
</comment>
<name>A0A1J5QCE3_9ZZZZ</name>
<dbReference type="GO" id="GO:0070403">
    <property type="term" value="F:NAD+ binding"/>
    <property type="evidence" value="ECO:0007669"/>
    <property type="project" value="InterPro"/>
</dbReference>
<sequence>MRALITGGAGFIGSHLADALLAQGHEVLALDDLSTGSTANIAHLDDKKRFRLIEGSILDKPLVENAVAESDWCFHLGAALGVHTILQRPLESLATNIRGSEIVLTAAAERGLKTLVTSTSEIYGKNPKQPLNEDDDRVLGSPLKSRWTYSEAKAIEESMAYELHKSTGSPVVIVRLFNTVGPRQTGRYGMVIPNFVSSALKNMPITVFGDGTQTRVFCHVDDAISGMLALFSNEKANGDVFNIGGQGEISIKDLASQIVERTNSQSSIEYLDYAVAYEQGFEEMHRRVPDTTKASVLTGWQPTRSLNEVIDDVAKFIGLDGRH</sequence>
<proteinExistence type="predicted"/>
<dbReference type="InterPro" id="IPR001509">
    <property type="entry name" value="Epimerase_deHydtase"/>
</dbReference>
<dbReference type="EMBL" id="MLJW01000941">
    <property type="protein sequence ID" value="OIQ81310.1"/>
    <property type="molecule type" value="Genomic_DNA"/>
</dbReference>
<evidence type="ECO:0000256" key="2">
    <source>
        <dbReference type="ARBA" id="ARBA00022793"/>
    </source>
</evidence>
<keyword evidence="2" id="KW-0210">Decarboxylase</keyword>
<dbReference type="Gene3D" id="3.40.50.720">
    <property type="entry name" value="NAD(P)-binding Rossmann-like Domain"/>
    <property type="match status" value="1"/>
</dbReference>
<reference evidence="6" key="1">
    <citation type="submission" date="2016-10" db="EMBL/GenBank/DDBJ databases">
        <title>Sequence of Gallionella enrichment culture.</title>
        <authorList>
            <person name="Poehlein A."/>
            <person name="Muehling M."/>
            <person name="Daniel R."/>
        </authorList>
    </citation>
    <scope>NUCLEOTIDE SEQUENCE</scope>
</reference>